<feature type="chain" id="PRO_5045162384" evidence="3">
    <location>
        <begin position="23"/>
        <end position="778"/>
    </location>
</feature>
<gene>
    <name evidence="4" type="ORF">ODALV1_LOCUS3317</name>
</gene>
<protein>
    <submittedName>
        <fullName evidence="4">Uncharacterized protein</fullName>
    </submittedName>
</protein>
<evidence type="ECO:0000256" key="2">
    <source>
        <dbReference type="SAM" id="Phobius"/>
    </source>
</evidence>
<organism evidence="4 5">
    <name type="scientific">Orchesella dallaii</name>
    <dbReference type="NCBI Taxonomy" id="48710"/>
    <lineage>
        <taxon>Eukaryota</taxon>
        <taxon>Metazoa</taxon>
        <taxon>Ecdysozoa</taxon>
        <taxon>Arthropoda</taxon>
        <taxon>Hexapoda</taxon>
        <taxon>Collembola</taxon>
        <taxon>Entomobryomorpha</taxon>
        <taxon>Entomobryoidea</taxon>
        <taxon>Orchesellidae</taxon>
        <taxon>Orchesellinae</taxon>
        <taxon>Orchesella</taxon>
    </lineage>
</organism>
<evidence type="ECO:0000313" key="4">
    <source>
        <dbReference type="EMBL" id="CAL8075925.1"/>
    </source>
</evidence>
<sequence>MGFQKFVLIVTISMSLPVGIIPFPFQLDNDCFINFVGTGVNTEFSAQMNGLPAESAYTFSIRSVYSNLSIEEELYEGVENITLLESYLRYNVKLRGPCLVFIVCPSTFNETITAIQESGFGTSDEVLFIIHLQTLAEWKDHVEKFSALHQHSSSIFHANVVFIGLNSSYVGVHCYFCPPNPNRLHLIQLSSFPSYLHLKRFAHRLNYHGHGRHSVIKSTFGDLDITGCFDFDPDSIFQNRKTFFTHIRKQCRPPEVVIYLPTMQAVNVTIVTQEEHVPNHELEDLEWFLSLQYSEELSKIHVNVLGNRGSMLIMQDTGLDVVTCVTIQSVSEKLSYVFINVIHGTTWLALLTVSLAYMMVYKSFSRGIDTIWPLFSLSCWYNHPRKLICFHFVCMIFLSSTYGSNISSESLILSDFPRLATLYEKGYRFWVPQKRHVLKFAGAYENKVLINWFRNIVGKDTLEADNDQRKFEKLKDFLYDGNGSIEVVHTMPLQNMSKIMEDLTTLKLFTGLTAVVRTLVIGAGNKGLVYVGNERICKVFTAIDVQVTLKLRLWAYLSYRVSYILKRYLEAGIPTKFQKLQIDLNLERIRKLNITSVGACLPPTPIIYNSAVGVSVLVLHVVGSLLLPKKERNTRKNRTNSSQQRKNTLITEPIRFEGTRHNPREEILLFIVSKSSPSLSERPNACRGERDSPFRWDNLIVQKPATFLWLGDFRKEKRVLSCVKTSKNPESPPKVPPFAPTTSNIKESRVSSPESRSSSSAVAPSPYSRFNNSLARAR</sequence>
<name>A0ABP1PUG8_9HEXA</name>
<feature type="compositionally biased region" description="Pro residues" evidence="1">
    <location>
        <begin position="730"/>
        <end position="739"/>
    </location>
</feature>
<dbReference type="Proteomes" id="UP001642540">
    <property type="component" value="Unassembled WGS sequence"/>
</dbReference>
<evidence type="ECO:0000256" key="1">
    <source>
        <dbReference type="SAM" id="MobiDB-lite"/>
    </source>
</evidence>
<keyword evidence="2" id="KW-1133">Transmembrane helix</keyword>
<keyword evidence="3" id="KW-0732">Signal</keyword>
<evidence type="ECO:0000313" key="5">
    <source>
        <dbReference type="Proteomes" id="UP001642540"/>
    </source>
</evidence>
<feature type="compositionally biased region" description="Polar residues" evidence="1">
    <location>
        <begin position="768"/>
        <end position="778"/>
    </location>
</feature>
<feature type="transmembrane region" description="Helical" evidence="2">
    <location>
        <begin position="606"/>
        <end position="627"/>
    </location>
</feature>
<accession>A0ABP1PUG8</accession>
<keyword evidence="5" id="KW-1185">Reference proteome</keyword>
<feature type="signal peptide" evidence="3">
    <location>
        <begin position="1"/>
        <end position="22"/>
    </location>
</feature>
<comment type="caution">
    <text evidence="4">The sequence shown here is derived from an EMBL/GenBank/DDBJ whole genome shotgun (WGS) entry which is preliminary data.</text>
</comment>
<evidence type="ECO:0000256" key="3">
    <source>
        <dbReference type="SAM" id="SignalP"/>
    </source>
</evidence>
<reference evidence="4 5" key="1">
    <citation type="submission" date="2024-08" db="EMBL/GenBank/DDBJ databases">
        <authorList>
            <person name="Cucini C."/>
            <person name="Frati F."/>
        </authorList>
    </citation>
    <scope>NUCLEOTIDE SEQUENCE [LARGE SCALE GENOMIC DNA]</scope>
</reference>
<keyword evidence="2" id="KW-0812">Transmembrane</keyword>
<keyword evidence="2" id="KW-0472">Membrane</keyword>
<feature type="region of interest" description="Disordered" evidence="1">
    <location>
        <begin position="724"/>
        <end position="778"/>
    </location>
</feature>
<dbReference type="EMBL" id="CAXLJM020000009">
    <property type="protein sequence ID" value="CAL8075925.1"/>
    <property type="molecule type" value="Genomic_DNA"/>
</dbReference>
<proteinExistence type="predicted"/>
<feature type="compositionally biased region" description="Low complexity" evidence="1">
    <location>
        <begin position="750"/>
        <end position="765"/>
    </location>
</feature>